<evidence type="ECO:0000313" key="1">
    <source>
        <dbReference type="EMBL" id="HDP78332.1"/>
    </source>
</evidence>
<reference evidence="1" key="1">
    <citation type="journal article" date="2020" name="mSystems">
        <title>Genome- and Community-Level Interaction Insights into Carbon Utilization and Element Cycling Functions of Hydrothermarchaeota in Hydrothermal Sediment.</title>
        <authorList>
            <person name="Zhou Z."/>
            <person name="Liu Y."/>
            <person name="Xu W."/>
            <person name="Pan J."/>
            <person name="Luo Z.H."/>
            <person name="Li M."/>
        </authorList>
    </citation>
    <scope>NUCLEOTIDE SEQUENCE [LARGE SCALE GENOMIC DNA]</scope>
    <source>
        <strain evidence="1">SpSt-1179</strain>
    </source>
</reference>
<name>A0A7C1CUI7_9BACT</name>
<dbReference type="EMBL" id="DSBT01000275">
    <property type="protein sequence ID" value="HDP78332.1"/>
    <property type="molecule type" value="Genomic_DNA"/>
</dbReference>
<protein>
    <submittedName>
        <fullName evidence="1">Uncharacterized protein</fullName>
    </submittedName>
</protein>
<sequence>MTLLEVEYTLVAGTNGRLSLDIYFDSEKAISDVAYQGTTKDDEFNVVANDDEHSVRFRVLHQALTLSGAYMIITKAQYGGFDLLAQSLEYWEIDTTGTIDYVDEGLKITPTSPYSTFSVTGVLPEQEPKQLPISFDWEVSSEEGWDFFEGVIDGMVFLRASGIQSGSFYDTVTHDEPHTLRFAYTKDSSAASNEDCGRVGNIIVGGENWLANGLEGWTLGGDVLPVLLPDGRVELRCSDDQSSWMERTYAPPPDQIITNIRIRHLHDGQTISQFAVEALDTFFVDAVMEGFDLVTGSWIPVEPTIVEARLERYDESGLFEQISDSQVFVHPDGFFRLLQKCDAPPGTYYLKTTATVGEITQIERLKIKAKVNI</sequence>
<accession>A0A7C1CUI7</accession>
<gene>
    <name evidence="1" type="ORF">ENN47_09165</name>
</gene>
<dbReference type="AlphaFoldDB" id="A0A7C1CUI7"/>
<proteinExistence type="predicted"/>
<comment type="caution">
    <text evidence="1">The sequence shown here is derived from an EMBL/GenBank/DDBJ whole genome shotgun (WGS) entry which is preliminary data.</text>
</comment>
<dbReference type="Proteomes" id="UP000886198">
    <property type="component" value="Unassembled WGS sequence"/>
</dbReference>
<organism evidence="1">
    <name type="scientific">Mesotoga infera</name>
    <dbReference type="NCBI Taxonomy" id="1236046"/>
    <lineage>
        <taxon>Bacteria</taxon>
        <taxon>Thermotogati</taxon>
        <taxon>Thermotogota</taxon>
        <taxon>Thermotogae</taxon>
        <taxon>Kosmotogales</taxon>
        <taxon>Kosmotogaceae</taxon>
        <taxon>Mesotoga</taxon>
    </lineage>
</organism>